<evidence type="ECO:0000256" key="2">
    <source>
        <dbReference type="ARBA" id="ARBA00001933"/>
    </source>
</evidence>
<evidence type="ECO:0000256" key="9">
    <source>
        <dbReference type="ARBA" id="ARBA00022898"/>
    </source>
</evidence>
<keyword evidence="7 12" id="KW-0412">Isoleucine biosynthesis</keyword>
<dbReference type="Pfam" id="PF00291">
    <property type="entry name" value="PALP"/>
    <property type="match status" value="1"/>
</dbReference>
<comment type="cofactor">
    <cofactor evidence="2 12">
        <name>pyridoxal 5'-phosphate</name>
        <dbReference type="ChEBI" id="CHEBI:597326"/>
    </cofactor>
</comment>
<dbReference type="InterPro" id="IPR045865">
    <property type="entry name" value="ACT-like_dom_sf"/>
</dbReference>
<comment type="subunit">
    <text evidence="5">Homotetramer.</text>
</comment>
<dbReference type="Gene3D" id="3.40.50.1100">
    <property type="match status" value="2"/>
</dbReference>
<evidence type="ECO:0000256" key="1">
    <source>
        <dbReference type="ARBA" id="ARBA00001274"/>
    </source>
</evidence>
<dbReference type="UniPathway" id="UPA00047">
    <property type="reaction ID" value="UER00054"/>
</dbReference>
<feature type="domain" description="ACT-like" evidence="14">
    <location>
        <begin position="523"/>
        <end position="601"/>
    </location>
</feature>
<dbReference type="GO" id="GO:0030170">
    <property type="term" value="F:pyridoxal phosphate binding"/>
    <property type="evidence" value="ECO:0007669"/>
    <property type="project" value="InterPro"/>
</dbReference>
<dbReference type="CDD" id="cd04907">
    <property type="entry name" value="ACT_ThrD-I_2"/>
    <property type="match status" value="1"/>
</dbReference>
<dbReference type="NCBIfam" id="NF006674">
    <property type="entry name" value="PRK09224.1"/>
    <property type="match status" value="1"/>
</dbReference>
<evidence type="ECO:0000256" key="5">
    <source>
        <dbReference type="ARBA" id="ARBA00011881"/>
    </source>
</evidence>
<dbReference type="CDD" id="cd01562">
    <property type="entry name" value="Thr-dehyd"/>
    <property type="match status" value="1"/>
</dbReference>
<dbReference type="GO" id="GO:0009097">
    <property type="term" value="P:isoleucine biosynthetic process"/>
    <property type="evidence" value="ECO:0007669"/>
    <property type="project" value="UniProtKB-UniRule"/>
</dbReference>
<protein>
    <recommendedName>
        <fullName evidence="12">Threonine dehydratase</fullName>
        <ecNumber evidence="12">4.3.1.19</ecNumber>
    </recommendedName>
    <alternativeName>
        <fullName evidence="12">Threonine deaminase</fullName>
    </alternativeName>
</protein>
<comment type="pathway">
    <text evidence="3 12">Amino-acid biosynthesis; L-isoleucine biosynthesis; 2-oxobutanoate from L-threonine: step 1/1.</text>
</comment>
<dbReference type="AlphaFoldDB" id="A0A6S8A129"/>
<dbReference type="Pfam" id="PF00585">
    <property type="entry name" value="Thr_dehydrat_C"/>
    <property type="match status" value="2"/>
</dbReference>
<dbReference type="InterPro" id="IPR050147">
    <property type="entry name" value="Ser/Thr_Dehydratase"/>
</dbReference>
<dbReference type="EMBL" id="HBIN01002522">
    <property type="protein sequence ID" value="CAE0431337.1"/>
    <property type="molecule type" value="Transcribed_RNA"/>
</dbReference>
<evidence type="ECO:0000256" key="12">
    <source>
        <dbReference type="RuleBase" id="RU362012"/>
    </source>
</evidence>
<dbReference type="InterPro" id="IPR038110">
    <property type="entry name" value="TD_ACT-like_sf"/>
</dbReference>
<dbReference type="PANTHER" id="PTHR48078">
    <property type="entry name" value="THREONINE DEHYDRATASE, MITOCHONDRIAL-RELATED"/>
    <property type="match status" value="1"/>
</dbReference>
<dbReference type="FunFam" id="3.40.50.1100:FF:000005">
    <property type="entry name" value="Threonine dehydratase catabolic"/>
    <property type="match status" value="1"/>
</dbReference>
<dbReference type="SUPFAM" id="SSF53686">
    <property type="entry name" value="Tryptophan synthase beta subunit-like PLP-dependent enzymes"/>
    <property type="match status" value="1"/>
</dbReference>
<comment type="catalytic activity">
    <reaction evidence="1 12">
        <text>L-threonine = 2-oxobutanoate + NH4(+)</text>
        <dbReference type="Rhea" id="RHEA:22108"/>
        <dbReference type="ChEBI" id="CHEBI:16763"/>
        <dbReference type="ChEBI" id="CHEBI:28938"/>
        <dbReference type="ChEBI" id="CHEBI:57926"/>
        <dbReference type="EC" id="4.3.1.19"/>
    </reaction>
</comment>
<dbReference type="SUPFAM" id="SSF55021">
    <property type="entry name" value="ACT-like"/>
    <property type="match status" value="2"/>
</dbReference>
<evidence type="ECO:0000256" key="6">
    <source>
        <dbReference type="ARBA" id="ARBA00022605"/>
    </source>
</evidence>
<dbReference type="GO" id="GO:0006567">
    <property type="term" value="P:L-threonine catabolic process"/>
    <property type="evidence" value="ECO:0007669"/>
    <property type="project" value="TreeGrafter"/>
</dbReference>
<keyword evidence="9 12" id="KW-0663">Pyridoxal phosphate</keyword>
<feature type="region of interest" description="Disordered" evidence="13">
    <location>
        <begin position="41"/>
        <end position="70"/>
    </location>
</feature>
<dbReference type="InterPro" id="IPR005787">
    <property type="entry name" value="Thr_deHydtase_biosynth"/>
</dbReference>
<keyword evidence="8" id="KW-0677">Repeat</keyword>
<dbReference type="InterPro" id="IPR001926">
    <property type="entry name" value="TrpB-like_PALP"/>
</dbReference>
<dbReference type="EMBL" id="HBIN01002521">
    <property type="protein sequence ID" value="CAE0431336.1"/>
    <property type="molecule type" value="Transcribed_RNA"/>
</dbReference>
<dbReference type="GO" id="GO:0006565">
    <property type="term" value="P:L-serine catabolic process"/>
    <property type="evidence" value="ECO:0007669"/>
    <property type="project" value="TreeGrafter"/>
</dbReference>
<name>A0A6S8A129_9STRA</name>
<evidence type="ECO:0000313" key="15">
    <source>
        <dbReference type="EMBL" id="CAE0431336.1"/>
    </source>
</evidence>
<dbReference type="EC" id="4.3.1.19" evidence="12"/>
<reference evidence="16" key="1">
    <citation type="submission" date="2021-01" db="EMBL/GenBank/DDBJ databases">
        <authorList>
            <person name="Corre E."/>
            <person name="Pelletier E."/>
            <person name="Niang G."/>
            <person name="Scheremetjew M."/>
            <person name="Finn R."/>
            <person name="Kale V."/>
            <person name="Holt S."/>
            <person name="Cochrane G."/>
            <person name="Meng A."/>
            <person name="Brown T."/>
            <person name="Cohen L."/>
        </authorList>
    </citation>
    <scope>NUCLEOTIDE SEQUENCE</scope>
    <source>
        <strain evidence="16">GSBS06</strain>
    </source>
</reference>
<organism evidence="16">
    <name type="scientific">Aplanochytrium stocchinoi</name>
    <dbReference type="NCBI Taxonomy" id="215587"/>
    <lineage>
        <taxon>Eukaryota</taxon>
        <taxon>Sar</taxon>
        <taxon>Stramenopiles</taxon>
        <taxon>Bigyra</taxon>
        <taxon>Labyrinthulomycetes</taxon>
        <taxon>Thraustochytrida</taxon>
        <taxon>Thraustochytriidae</taxon>
        <taxon>Aplanochytrium</taxon>
    </lineage>
</organism>
<keyword evidence="6 12" id="KW-0028">Amino-acid biosynthesis</keyword>
<dbReference type="InterPro" id="IPR036052">
    <property type="entry name" value="TrpB-like_PALP_sf"/>
</dbReference>
<keyword evidence="11 12" id="KW-0100">Branched-chain amino acid biosynthesis</keyword>
<dbReference type="NCBIfam" id="TIGR01124">
    <property type="entry name" value="ilvA_2Cterm"/>
    <property type="match status" value="1"/>
</dbReference>
<dbReference type="Gene3D" id="3.40.1020.10">
    <property type="entry name" value="Biosynthetic Threonine Deaminase, Domain 3"/>
    <property type="match status" value="1"/>
</dbReference>
<evidence type="ECO:0000256" key="7">
    <source>
        <dbReference type="ARBA" id="ARBA00022624"/>
    </source>
</evidence>
<dbReference type="InterPro" id="IPR000634">
    <property type="entry name" value="Ser/Thr_deHydtase_PyrdxlP-BS"/>
</dbReference>
<evidence type="ECO:0000256" key="11">
    <source>
        <dbReference type="ARBA" id="ARBA00023304"/>
    </source>
</evidence>
<dbReference type="GO" id="GO:0003941">
    <property type="term" value="F:L-serine ammonia-lyase activity"/>
    <property type="evidence" value="ECO:0007669"/>
    <property type="project" value="TreeGrafter"/>
</dbReference>
<evidence type="ECO:0000256" key="4">
    <source>
        <dbReference type="ARBA" id="ARBA00010869"/>
    </source>
</evidence>
<evidence type="ECO:0000256" key="8">
    <source>
        <dbReference type="ARBA" id="ARBA00022737"/>
    </source>
</evidence>
<dbReference type="FunFam" id="3.40.1020.10:FF:000001">
    <property type="entry name" value="L-threonine dehydratase"/>
    <property type="match status" value="1"/>
</dbReference>
<feature type="domain" description="ACT-like" evidence="14">
    <location>
        <begin position="428"/>
        <end position="501"/>
    </location>
</feature>
<gene>
    <name evidence="15" type="ORF">ASTO00021_LOCUS1673</name>
    <name evidence="16" type="ORF">ASTO00021_LOCUS1674</name>
</gene>
<sequence>MLMATSKVCFSSRQMFPRHVAVKSDVKFYRNLLFATRAASTSSTGSGSRSGSDATSLKAPRTSGTWPAGVVDDGSDPYSLNSEVYRLRKGLDALHKQAILDEYLRGILDAQSNIYDVCKETDLTYASGLSEMLGNHVYLKREDQQPVFSFKIRGAFNKISSLSEERMEKGIVTCSAGNHAQGVALSASKLGIDNIIIMPKATPAIKVDAVRKFGGNVKLHGMNYDEAQAEAIRLAEEEGRTLIHPFDDSAVICGQGTIGIEILKQMPSKTKIHAIFCCVGGGGLLAGVSTYIKLVQPDIKMIGVEASDAAAMTLSIEKNERITLDEVGLFADGAAVRTPGENTYSLIRELNDGMINVSTDNICAAIKLGFNDTRCIFEPAGALAIAGLVKYVEETGVKGKTLVAVASGANMDFDRLRFVSERADQRESLLSVRVPEEPGSFWKLYESIYPRNVTEFSYRYSTKNSKAAHIILSFQASSPADRKEVIDALVKKGFGVQDLHDDELAKTHIRHLAAGREVVENERVFRFEFPERPGALHFFLKKLTSGDRNKKGNFNVSLFHYRNHGADVGRVLVGIQVSHEEESQFEQFLHELDFVYKEETDNPVYKDFLQ</sequence>
<keyword evidence="10 12" id="KW-0456">Lyase</keyword>
<dbReference type="GO" id="GO:0004794">
    <property type="term" value="F:threonine deaminase activity"/>
    <property type="evidence" value="ECO:0007669"/>
    <property type="project" value="UniProtKB-UniRule"/>
</dbReference>
<accession>A0A6S8A129</accession>
<dbReference type="PROSITE" id="PS00165">
    <property type="entry name" value="DEHYDRATASE_SER_THR"/>
    <property type="match status" value="1"/>
</dbReference>
<dbReference type="PROSITE" id="PS51672">
    <property type="entry name" value="ACT_LIKE"/>
    <property type="match status" value="2"/>
</dbReference>
<comment type="similarity">
    <text evidence="4 12">Belongs to the serine/threonine dehydratase family.</text>
</comment>
<evidence type="ECO:0000256" key="3">
    <source>
        <dbReference type="ARBA" id="ARBA00004810"/>
    </source>
</evidence>
<proteinExistence type="inferred from homology"/>
<evidence type="ECO:0000313" key="16">
    <source>
        <dbReference type="EMBL" id="CAE0431337.1"/>
    </source>
</evidence>
<evidence type="ECO:0000256" key="13">
    <source>
        <dbReference type="SAM" id="MobiDB-lite"/>
    </source>
</evidence>
<dbReference type="PANTHER" id="PTHR48078:SF11">
    <property type="entry name" value="THREONINE DEHYDRATASE, MITOCHONDRIAL"/>
    <property type="match status" value="1"/>
</dbReference>
<evidence type="ECO:0000259" key="14">
    <source>
        <dbReference type="PROSITE" id="PS51672"/>
    </source>
</evidence>
<dbReference type="InterPro" id="IPR001721">
    <property type="entry name" value="TD_ACT-like"/>
</dbReference>
<feature type="compositionally biased region" description="Low complexity" evidence="13">
    <location>
        <begin position="41"/>
        <end position="56"/>
    </location>
</feature>
<evidence type="ECO:0000256" key="10">
    <source>
        <dbReference type="ARBA" id="ARBA00023239"/>
    </source>
</evidence>